<accession>A0A975HK39</accession>
<feature type="compositionally biased region" description="Basic and acidic residues" evidence="1">
    <location>
        <begin position="141"/>
        <end position="154"/>
    </location>
</feature>
<dbReference type="Proteomes" id="UP000664904">
    <property type="component" value="Chromosome"/>
</dbReference>
<evidence type="ECO:0000256" key="1">
    <source>
        <dbReference type="SAM" id="MobiDB-lite"/>
    </source>
</evidence>
<sequence>MASSLSFEVSPNANGEMWAITGTDGQTGEEVKIHLSKEMSTVNLYYQISAQSAVEGWQFADNGTLFVNAQDNFNYQVSSIVANEGKSMIVSITSIESCKTIPDEIAKEMADNLSTPYRVGLVDNYNFEIAFRLIAKIVKPEQPDQPEQPKEDVRYFSQDPRVIIDDTDPV</sequence>
<proteinExistence type="predicted"/>
<dbReference type="RefSeq" id="WP_208842218.1">
    <property type="nucleotide sequence ID" value="NZ_CP072133.1"/>
</dbReference>
<organism evidence="2 3">
    <name type="scientific">Pseudoalteromonas xiamenensis</name>
    <dbReference type="NCBI Taxonomy" id="882626"/>
    <lineage>
        <taxon>Bacteria</taxon>
        <taxon>Pseudomonadati</taxon>
        <taxon>Pseudomonadota</taxon>
        <taxon>Gammaproteobacteria</taxon>
        <taxon>Alteromonadales</taxon>
        <taxon>Pseudoalteromonadaceae</taxon>
        <taxon>Pseudoalteromonas</taxon>
    </lineage>
</organism>
<dbReference type="KEGG" id="pxi:J5O05_11855"/>
<dbReference type="EMBL" id="CP072133">
    <property type="protein sequence ID" value="QTH70631.1"/>
    <property type="molecule type" value="Genomic_DNA"/>
</dbReference>
<reference evidence="2" key="1">
    <citation type="submission" date="2021-03" db="EMBL/GenBank/DDBJ databases">
        <title>Complete Genome of Pseudoalteromonas xiamenensis STKMTI.2, a new potential marine bacterium producing anti-Vibrio compounds.</title>
        <authorList>
            <person name="Handayani D.P."/>
            <person name="Isnansetyo A."/>
            <person name="Istiqomah I."/>
            <person name="Jumina J."/>
        </authorList>
    </citation>
    <scope>NUCLEOTIDE SEQUENCE</scope>
    <source>
        <strain evidence="2">STKMTI.2</strain>
    </source>
</reference>
<name>A0A975HK39_9GAMM</name>
<protein>
    <submittedName>
        <fullName evidence="2">Uncharacterized protein</fullName>
    </submittedName>
</protein>
<gene>
    <name evidence="2" type="ORF">J5O05_11855</name>
</gene>
<evidence type="ECO:0000313" key="3">
    <source>
        <dbReference type="Proteomes" id="UP000664904"/>
    </source>
</evidence>
<evidence type="ECO:0000313" key="2">
    <source>
        <dbReference type="EMBL" id="QTH70631.1"/>
    </source>
</evidence>
<feature type="region of interest" description="Disordered" evidence="1">
    <location>
        <begin position="141"/>
        <end position="170"/>
    </location>
</feature>
<keyword evidence="3" id="KW-1185">Reference proteome</keyword>
<dbReference type="AlphaFoldDB" id="A0A975HK39"/>